<dbReference type="Proteomes" id="UP001197247">
    <property type="component" value="Unassembled WGS sequence"/>
</dbReference>
<keyword evidence="3" id="KW-1185">Reference proteome</keyword>
<comment type="caution">
    <text evidence="2">The sequence shown here is derived from an EMBL/GenBank/DDBJ whole genome shotgun (WGS) entry which is preliminary data.</text>
</comment>
<protein>
    <recommendedName>
        <fullName evidence="4">Proteins of 100 residues with WXG</fullName>
    </recommendedName>
</protein>
<feature type="compositionally biased region" description="Polar residues" evidence="1">
    <location>
        <begin position="259"/>
        <end position="277"/>
    </location>
</feature>
<feature type="compositionally biased region" description="Polar residues" evidence="1">
    <location>
        <begin position="333"/>
        <end position="343"/>
    </location>
</feature>
<evidence type="ECO:0008006" key="4">
    <source>
        <dbReference type="Google" id="ProtNLM"/>
    </source>
</evidence>
<dbReference type="EMBL" id="JAHBAY010000011">
    <property type="protein sequence ID" value="MBT0772310.1"/>
    <property type="molecule type" value="Genomic_DNA"/>
</dbReference>
<sequence length="349" mass="38170">MADLQINYDRLHELANDARSLKDHLDDTVPGLDTGVSGVNSRAEAIGSSKLASSLTKFRYAWDKPFSDAMDRLGDLATLLDSVATKFFDMDADFAQKAASVLSQQTMSDWKQKDAEYQDYLAKKDKMFTPFPLYNAEGVLENQEPVHLFKYGNGPGESPIPEDPGAMPDVSDYELDSSGGQTRTDTQYDDNGRVTTETSTIGSASGLGYTQTTEYTYDGDSEDPSSSKTTITHSDGTIDTLNTTYHDDGSYVIDGKTVDPSNDDNNTSSVTTVTPHTETVDGKTVDHGYTSVSVDQDDKKTTTEVVNNDGSDNDTKKVTDDDGTVREYKGNYDSDSWEQTSGPSEYEDD</sequence>
<accession>A0ABS5TMH4</accession>
<name>A0ABS5TMH4_9ACTN</name>
<evidence type="ECO:0000256" key="1">
    <source>
        <dbReference type="SAM" id="MobiDB-lite"/>
    </source>
</evidence>
<feature type="compositionally biased region" description="Polar residues" evidence="1">
    <location>
        <begin position="224"/>
        <end position="244"/>
    </location>
</feature>
<proteinExistence type="predicted"/>
<evidence type="ECO:0000313" key="3">
    <source>
        <dbReference type="Proteomes" id="UP001197247"/>
    </source>
</evidence>
<feature type="compositionally biased region" description="Polar residues" evidence="1">
    <location>
        <begin position="193"/>
        <end position="215"/>
    </location>
</feature>
<gene>
    <name evidence="2" type="ORF">KIH74_25420</name>
</gene>
<feature type="compositionally biased region" description="Basic and acidic residues" evidence="1">
    <location>
        <begin position="313"/>
        <end position="332"/>
    </location>
</feature>
<reference evidence="2 3" key="1">
    <citation type="submission" date="2021-05" db="EMBL/GenBank/DDBJ databases">
        <title>Kineosporia and Streptomyces sp. nov. two new marine actinobacteria isolated from Coral.</title>
        <authorList>
            <person name="Buangrab K."/>
            <person name="Sutthacheep M."/>
            <person name="Yeemin T."/>
            <person name="Harunari E."/>
            <person name="Igarashi Y."/>
            <person name="Kanchanasin P."/>
            <person name="Tanasupawat S."/>
            <person name="Phongsopitanun W."/>
        </authorList>
    </citation>
    <scope>NUCLEOTIDE SEQUENCE [LARGE SCALE GENOMIC DNA]</scope>
    <source>
        <strain evidence="2 3">J2-2</strain>
    </source>
</reference>
<organism evidence="2 3">
    <name type="scientific">Kineosporia corallincola</name>
    <dbReference type="NCBI Taxonomy" id="2835133"/>
    <lineage>
        <taxon>Bacteria</taxon>
        <taxon>Bacillati</taxon>
        <taxon>Actinomycetota</taxon>
        <taxon>Actinomycetes</taxon>
        <taxon>Kineosporiales</taxon>
        <taxon>Kineosporiaceae</taxon>
        <taxon>Kineosporia</taxon>
    </lineage>
</organism>
<evidence type="ECO:0000313" key="2">
    <source>
        <dbReference type="EMBL" id="MBT0772310.1"/>
    </source>
</evidence>
<feature type="region of interest" description="Disordered" evidence="1">
    <location>
        <begin position="148"/>
        <end position="349"/>
    </location>
</feature>
<dbReference type="RefSeq" id="WP_214158739.1">
    <property type="nucleotide sequence ID" value="NZ_JAHBAY010000011.1"/>
</dbReference>